<comment type="caution">
    <text evidence="1">The sequence shown here is derived from an EMBL/GenBank/DDBJ whole genome shotgun (WGS) entry which is preliminary data.</text>
</comment>
<reference evidence="1" key="1">
    <citation type="submission" date="2021-01" db="EMBL/GenBank/DDBJ databases">
        <authorList>
            <person name="Zahm M."/>
            <person name="Roques C."/>
            <person name="Cabau C."/>
            <person name="Klopp C."/>
            <person name="Donnadieu C."/>
            <person name="Jouanno E."/>
            <person name="Lampietro C."/>
            <person name="Louis A."/>
            <person name="Herpin A."/>
            <person name="Echchiki A."/>
            <person name="Berthelot C."/>
            <person name="Parey E."/>
            <person name="Roest-Crollius H."/>
            <person name="Braasch I."/>
            <person name="Postlethwait J."/>
            <person name="Bobe J."/>
            <person name="Montfort J."/>
            <person name="Bouchez O."/>
            <person name="Begum T."/>
            <person name="Mejri S."/>
            <person name="Adams A."/>
            <person name="Chen W.-J."/>
            <person name="Guiguen Y."/>
        </authorList>
    </citation>
    <scope>NUCLEOTIDE SEQUENCE</scope>
    <source>
        <tissue evidence="1">Blood</tissue>
    </source>
</reference>
<gene>
    <name evidence="1" type="ORF">AGOR_G00155790</name>
</gene>
<evidence type="ECO:0000313" key="2">
    <source>
        <dbReference type="Proteomes" id="UP000829720"/>
    </source>
</evidence>
<evidence type="ECO:0000313" key="1">
    <source>
        <dbReference type="EMBL" id="KAI1890645.1"/>
    </source>
</evidence>
<sequence>MDSQHKSSNDRLAMVSCLAPEGLFLPPGSFTPVHQCGPLQAQDNMHCVVWTMLCGIWISVQCMFHTFI</sequence>
<dbReference type="EMBL" id="JAERUA010000014">
    <property type="protein sequence ID" value="KAI1890645.1"/>
    <property type="molecule type" value="Genomic_DNA"/>
</dbReference>
<keyword evidence="2" id="KW-1185">Reference proteome</keyword>
<protein>
    <submittedName>
        <fullName evidence="1">Uncharacterized protein</fullName>
    </submittedName>
</protein>
<organism evidence="1 2">
    <name type="scientific">Albula goreensis</name>
    <dbReference type="NCBI Taxonomy" id="1534307"/>
    <lineage>
        <taxon>Eukaryota</taxon>
        <taxon>Metazoa</taxon>
        <taxon>Chordata</taxon>
        <taxon>Craniata</taxon>
        <taxon>Vertebrata</taxon>
        <taxon>Euteleostomi</taxon>
        <taxon>Actinopterygii</taxon>
        <taxon>Neopterygii</taxon>
        <taxon>Teleostei</taxon>
        <taxon>Albuliformes</taxon>
        <taxon>Albulidae</taxon>
        <taxon>Albula</taxon>
    </lineage>
</organism>
<dbReference type="AlphaFoldDB" id="A0A8T3D7M1"/>
<dbReference type="Proteomes" id="UP000829720">
    <property type="component" value="Unassembled WGS sequence"/>
</dbReference>
<proteinExistence type="predicted"/>
<name>A0A8T3D7M1_9TELE</name>
<accession>A0A8T3D7M1</accession>